<reference evidence="4 5" key="1">
    <citation type="submission" date="2018-07" db="EMBL/GenBank/DDBJ databases">
        <title>Leeuwenhoekiella genomics.</title>
        <authorList>
            <person name="Tahon G."/>
            <person name="Willems A."/>
        </authorList>
    </citation>
    <scope>NUCLEOTIDE SEQUENCE [LARGE SCALE GENOMIC DNA]</scope>
    <source>
        <strain evidence="4 5">R-50232</strain>
    </source>
</reference>
<evidence type="ECO:0000259" key="3">
    <source>
        <dbReference type="Pfam" id="PF00266"/>
    </source>
</evidence>
<dbReference type="PANTHER" id="PTHR32328:SF0">
    <property type="entry name" value="L-SERYL-TRNA(SEC) SELENIUM TRANSFERASE"/>
    <property type="match status" value="1"/>
</dbReference>
<name>A0A4Q0P2E9_9FLAO</name>
<accession>A0A4Q0P2E9</accession>
<feature type="domain" description="Aminotransferase class V" evidence="3">
    <location>
        <begin position="109"/>
        <end position="269"/>
    </location>
</feature>
<dbReference type="Pfam" id="PF00266">
    <property type="entry name" value="Aminotran_5"/>
    <property type="match status" value="1"/>
</dbReference>
<dbReference type="InterPro" id="IPR015421">
    <property type="entry name" value="PyrdxlP-dep_Trfase_major"/>
</dbReference>
<dbReference type="RefSeq" id="WP_128759931.1">
    <property type="nucleotide sequence ID" value="NZ_QOVI01000001.1"/>
</dbReference>
<keyword evidence="4" id="KW-0808">Transferase</keyword>
<organism evidence="4 5">
    <name type="scientific">Leeuwenhoekiella aestuarii</name>
    <dbReference type="NCBI Taxonomy" id="2249426"/>
    <lineage>
        <taxon>Bacteria</taxon>
        <taxon>Pseudomonadati</taxon>
        <taxon>Bacteroidota</taxon>
        <taxon>Flavobacteriia</taxon>
        <taxon>Flavobacteriales</taxon>
        <taxon>Flavobacteriaceae</taxon>
        <taxon>Leeuwenhoekiella</taxon>
    </lineage>
</organism>
<protein>
    <submittedName>
        <fullName evidence="4">L-seryl-tRNA(Ser) seleniumtransferase</fullName>
    </submittedName>
</protein>
<sequence length="416" mass="46006">MIHRRKVLKQLAVLPVAGSLVPIDMFSPLVHDSDKESVNPLKRDYFKELGVRTFINAAGTYTFMTGSLMRPEVVEAIANTSDDFVNLNELQDKVGARIAELLDCEAATVTSGAASAISLGTAGCISGTDPKNAALLPHIDTTKLKSEVIMQRKHSIEYAHAIEVSGAKVIYVDTKEELEAAINEKTAMYYFVNFLNYEGQIQWQEVLDICQKHNVPTMIDCAADVPPVENLFKFQKMGFDMVCFSGGKGLRGPQSAGVLLGKKKYIDAARLNAPPFGETIGRGMKVNKEEIVGMLVAIEDFLNRNHEEDWLLWEKQIELIKDSVSSFESMKTEVVVPELANVVPTLHLKWDNRVLKITGDQLKDAMRMGHPSIEIAGGGSNSVSVTTWMLKPGQERIVATRLNEIFNAKSEKNHAK</sequence>
<evidence type="ECO:0000256" key="2">
    <source>
        <dbReference type="ARBA" id="ARBA00022898"/>
    </source>
</evidence>
<dbReference type="EMBL" id="QOVI01000001">
    <property type="protein sequence ID" value="RXG18379.1"/>
    <property type="molecule type" value="Genomic_DNA"/>
</dbReference>
<evidence type="ECO:0000256" key="1">
    <source>
        <dbReference type="ARBA" id="ARBA00001933"/>
    </source>
</evidence>
<dbReference type="GO" id="GO:0004125">
    <property type="term" value="F:L-seryl-tRNA(Sec) selenium transferase activity"/>
    <property type="evidence" value="ECO:0007669"/>
    <property type="project" value="TreeGrafter"/>
</dbReference>
<dbReference type="InterPro" id="IPR000192">
    <property type="entry name" value="Aminotrans_V_dom"/>
</dbReference>
<dbReference type="Gene3D" id="3.40.640.10">
    <property type="entry name" value="Type I PLP-dependent aspartate aminotransferase-like (Major domain)"/>
    <property type="match status" value="1"/>
</dbReference>
<keyword evidence="5" id="KW-1185">Reference proteome</keyword>
<dbReference type="PANTHER" id="PTHR32328">
    <property type="entry name" value="L-SERYL-TRNA(SEC) SELENIUM TRANSFERASE"/>
    <property type="match status" value="1"/>
</dbReference>
<comment type="caution">
    <text evidence="4">The sequence shown here is derived from an EMBL/GenBank/DDBJ whole genome shotgun (WGS) entry which is preliminary data.</text>
</comment>
<evidence type="ECO:0000313" key="4">
    <source>
        <dbReference type="EMBL" id="RXG18379.1"/>
    </source>
</evidence>
<keyword evidence="2" id="KW-0663">Pyridoxal phosphate</keyword>
<dbReference type="AlphaFoldDB" id="A0A4Q0P2E9"/>
<comment type="cofactor">
    <cofactor evidence="1">
        <name>pyridoxal 5'-phosphate</name>
        <dbReference type="ChEBI" id="CHEBI:597326"/>
    </cofactor>
</comment>
<gene>
    <name evidence="4" type="ORF">DSM04_101572</name>
</gene>
<dbReference type="Proteomes" id="UP000289821">
    <property type="component" value="Unassembled WGS sequence"/>
</dbReference>
<dbReference type="OrthoDB" id="9787096at2"/>
<proteinExistence type="predicted"/>
<evidence type="ECO:0000313" key="5">
    <source>
        <dbReference type="Proteomes" id="UP000289821"/>
    </source>
</evidence>
<dbReference type="InterPro" id="IPR015424">
    <property type="entry name" value="PyrdxlP-dep_Trfase"/>
</dbReference>
<dbReference type="SUPFAM" id="SSF53383">
    <property type="entry name" value="PLP-dependent transferases"/>
    <property type="match status" value="1"/>
</dbReference>